<evidence type="ECO:0000313" key="4">
    <source>
        <dbReference type="EMBL" id="MTB64857.1"/>
    </source>
</evidence>
<feature type="compositionally biased region" description="Low complexity" evidence="1">
    <location>
        <begin position="59"/>
        <end position="75"/>
    </location>
</feature>
<dbReference type="Proteomes" id="UP000435060">
    <property type="component" value="Unassembled WGS sequence"/>
</dbReference>
<comment type="caution">
    <text evidence="5">The sequence shown here is derived from an EMBL/GenBank/DDBJ whole genome shotgun (WGS) entry which is preliminary data.</text>
</comment>
<reference evidence="5 7" key="1">
    <citation type="submission" date="2019-10" db="EMBL/GenBank/DDBJ databases">
        <title>Streptococcis sp, isolated from the respiratory tract of Marmot.</title>
        <authorList>
            <person name="Zhang G."/>
        </authorList>
    </citation>
    <scope>NUCLEOTIDE SEQUENCE [LARGE SCALE GENOMIC DNA]</scope>
    <source>
        <strain evidence="5">Zg-70</strain>
        <strain evidence="7">zg-70</strain>
    </source>
</reference>
<evidence type="ECO:0000259" key="2">
    <source>
        <dbReference type="Pfam" id="PF13529"/>
    </source>
</evidence>
<reference evidence="4 6" key="2">
    <citation type="submission" date="2019-11" db="EMBL/GenBank/DDBJ databases">
        <title>Streptococcis sp. isolated from the respiratory tract of Marmot.</title>
        <authorList>
            <person name="Zhang G."/>
        </authorList>
    </citation>
    <scope>NUCLEOTIDE SEQUENCE [LARGE SCALE GENOMIC DNA]</scope>
    <source>
        <strain evidence="4">Zg-86</strain>
        <strain evidence="6">zg-86</strain>
    </source>
</reference>
<evidence type="ECO:0000313" key="5">
    <source>
        <dbReference type="EMBL" id="MWV56844.1"/>
    </source>
</evidence>
<name>A0A6I4RHF4_9STRE</name>
<dbReference type="AlphaFoldDB" id="A0A6I4RHF4"/>
<feature type="compositionally biased region" description="Polar residues" evidence="1">
    <location>
        <begin position="113"/>
        <end position="124"/>
    </location>
</feature>
<dbReference type="Pfam" id="PF13529">
    <property type="entry name" value="Peptidase_C39_2"/>
    <property type="match status" value="1"/>
</dbReference>
<feature type="domain" description="DUF5648" evidence="3">
    <location>
        <begin position="138"/>
        <end position="264"/>
    </location>
</feature>
<dbReference type="Proteomes" id="UP000435423">
    <property type="component" value="Unassembled WGS sequence"/>
</dbReference>
<dbReference type="RefSeq" id="WP_154608722.1">
    <property type="nucleotide sequence ID" value="NZ_CP072115.1"/>
</dbReference>
<organism evidence="5 7">
    <name type="scientific">Streptococcus zhangguiae</name>
    <dbReference type="NCBI Taxonomy" id="2664091"/>
    <lineage>
        <taxon>Bacteria</taxon>
        <taxon>Bacillati</taxon>
        <taxon>Bacillota</taxon>
        <taxon>Bacilli</taxon>
        <taxon>Lactobacillales</taxon>
        <taxon>Streptococcaceae</taxon>
        <taxon>Streptococcus</taxon>
    </lineage>
</organism>
<gene>
    <name evidence="4" type="ORF">GGG87_07600</name>
    <name evidence="5" type="ORF">GGH11_07640</name>
</gene>
<feature type="domain" description="Peptidase C39-like" evidence="2">
    <location>
        <begin position="588"/>
        <end position="720"/>
    </location>
</feature>
<feature type="region of interest" description="Disordered" evidence="1">
    <location>
        <begin position="44"/>
        <end position="133"/>
    </location>
</feature>
<evidence type="ECO:0000313" key="6">
    <source>
        <dbReference type="Proteomes" id="UP000435060"/>
    </source>
</evidence>
<dbReference type="InterPro" id="IPR013688">
    <property type="entry name" value="GBS_Bsp-like"/>
</dbReference>
<dbReference type="Pfam" id="PF08481">
    <property type="entry name" value="GBS_Bsp-like"/>
    <property type="match status" value="3"/>
</dbReference>
<dbReference type="EMBL" id="WUBJ01000009">
    <property type="protein sequence ID" value="MWV56844.1"/>
    <property type="molecule type" value="Genomic_DNA"/>
</dbReference>
<dbReference type="Gene3D" id="3.90.70.10">
    <property type="entry name" value="Cysteine proteinases"/>
    <property type="match status" value="1"/>
</dbReference>
<accession>A0A6I4RHF4</accession>
<evidence type="ECO:0000259" key="3">
    <source>
        <dbReference type="Pfam" id="PF18885"/>
    </source>
</evidence>
<proteinExistence type="predicted"/>
<protein>
    <submittedName>
        <fullName evidence="5">Uncharacterized protein</fullName>
    </submittedName>
</protein>
<dbReference type="Gene3D" id="2.60.40.3760">
    <property type="match status" value="3"/>
</dbReference>
<dbReference type="InterPro" id="IPR043708">
    <property type="entry name" value="DUF5648"/>
</dbReference>
<feature type="compositionally biased region" description="Low complexity" evidence="1">
    <location>
        <begin position="84"/>
        <end position="101"/>
    </location>
</feature>
<keyword evidence="6" id="KW-1185">Reference proteome</keyword>
<dbReference type="InterPro" id="IPR039564">
    <property type="entry name" value="Peptidase_C39-like"/>
</dbReference>
<evidence type="ECO:0000313" key="7">
    <source>
        <dbReference type="Proteomes" id="UP000435423"/>
    </source>
</evidence>
<evidence type="ECO:0000256" key="1">
    <source>
        <dbReference type="SAM" id="MobiDB-lite"/>
    </source>
</evidence>
<dbReference type="EMBL" id="WLCG01000010">
    <property type="protein sequence ID" value="MTB64857.1"/>
    <property type="molecule type" value="Genomic_DNA"/>
</dbReference>
<sequence length="755" mass="82798">MKNSRRSQHQLQRVIHLGVSLCVLGLLSLSGSLSVQGLEESLSSTSQAADTIVEDRSATSESSSQVDSSRSMISSTHADLTNASSESSSSSSSINTSASQSETLSGSIDGKTVENSPASKQSAVTEPKSDKISGEASPLYRLYHTGLRVHLYTRDQNEYNVLGSNGWNQEGIAWQTAVQQGEIVYRLYHPGLRVHLYTKDVNEYQTLAVRGWRQEGEAYRSYGSIPVYRLYHPGLQRHLYTYDENEYKVLGSRGWKQEGIAFYGIGAGIGNTSPVVSTPPSMPTVSGKLSVQVGANGQFDVKITDVQPKEQISAVKVAIWSEVGGQDDIAWYTANRAANGDYQLTVHAQNHGYQYGAYQVHLYYELPAKQMVGIQQARVILPEGPAAGKLSISSGNQDELSFDAIVSDIVAPSGLEEVAVAVWSEAGGQDDLKWYTASKQSDGQYRVHVNVADHHYSFGTYHIHAYLTSKSKKAVNIATATTVVAQPSQSVTIASSYLGTGNYRLQFNGVFADKQLRFAVWSEVNGQDDLKWYEASRKDAATFVGQFNAQQHSHTGNYQVHLYAVVNGQMKGLASTTIHVPKADFSAPYYSQRDSRWGGRVYGLWRFNDSGCVPTAMAMIISGLKGEGVSPVTVGEHLYHQTLEFNRGYFGTSSRGIALAAKNWGLKTNVLNSQIELTRALQDGYYVAAAVGPGRFVLNSTHELVLKGYKNGNTYVMDPYNPNNNGWYSIDYLWAIQSKDSIDLTEGRPFLKITD</sequence>
<dbReference type="Pfam" id="PF18885">
    <property type="entry name" value="DUF5648"/>
    <property type="match status" value="1"/>
</dbReference>